<dbReference type="PATRIC" id="fig|106634.4.peg.2473"/>
<dbReference type="Gene3D" id="3.55.30.10">
    <property type="entry name" value="Hsp33 domain"/>
    <property type="match status" value="1"/>
</dbReference>
<comment type="similarity">
    <text evidence="1">Belongs to the HSP33 family.</text>
</comment>
<dbReference type="Pfam" id="PF01430">
    <property type="entry name" value="HSP33"/>
    <property type="match status" value="1"/>
</dbReference>
<comment type="subcellular location">
    <subcellularLocation>
        <location evidence="1">Cytoplasm</location>
    </subcellularLocation>
</comment>
<dbReference type="KEGG" id="tvr:TVD_12135"/>
<dbReference type="InterPro" id="IPR000397">
    <property type="entry name" value="Heat_shock_Hsp33"/>
</dbReference>
<dbReference type="GO" id="GO:0042026">
    <property type="term" value="P:protein refolding"/>
    <property type="evidence" value="ECO:0007669"/>
    <property type="project" value="TreeGrafter"/>
</dbReference>
<dbReference type="InterPro" id="IPR016154">
    <property type="entry name" value="Heat_shock_Hsp33_C"/>
</dbReference>
<dbReference type="SUPFAM" id="SSF64397">
    <property type="entry name" value="Hsp33 domain"/>
    <property type="match status" value="1"/>
</dbReference>
<dbReference type="NCBIfam" id="NF001033">
    <property type="entry name" value="PRK00114.1"/>
    <property type="match status" value="1"/>
</dbReference>
<dbReference type="RefSeq" id="WP_018145251.1">
    <property type="nucleotide sequence ID" value="NZ_CP011367.1"/>
</dbReference>
<dbReference type="EMBL" id="CP011367">
    <property type="protein sequence ID" value="AKJ96056.1"/>
    <property type="molecule type" value="Genomic_DNA"/>
</dbReference>
<sequence>MRETDTLHRFMLEEAGVRGEWVHLDASWQALLELHEYPPVVRDLLGQAYAAVALTAATLKFDGSLILQITGPGPVHMIVAQADGQGRLRGLARFRETPPEGATLAECAGEDARLMLTLDPGDGSERYQGVVELEGDSLAEAMNVYFERSEQLPTRLWLASGAQSAAGLLLQALPAEGGNAVTRDSEEWNRATILAETTTADELLKLDAGALLGRLFAEERVRLFDGTPVTFHCPCSRERIAETLRSLGRDEIRSIIEEQGAVEVTCEFCNAHYHFDPVDAEALCAPEVAQPPIPDTRQ</sequence>
<dbReference type="Gene3D" id="3.90.1280.10">
    <property type="entry name" value="HSP33 redox switch-like"/>
    <property type="match status" value="1"/>
</dbReference>
<dbReference type="InterPro" id="IPR023212">
    <property type="entry name" value="Hsp33_helix_hairpin_bin_dom_sf"/>
</dbReference>
<keyword evidence="1" id="KW-0963">Cytoplasm</keyword>
<keyword evidence="1" id="KW-0143">Chaperone</keyword>
<protein>
    <recommendedName>
        <fullName evidence="1">33 kDa chaperonin</fullName>
    </recommendedName>
    <alternativeName>
        <fullName evidence="1">Heat shock protein 33 homolog</fullName>
        <shortName evidence="1">HSP33</shortName>
    </alternativeName>
</protein>
<dbReference type="HAMAP" id="MF_00117">
    <property type="entry name" value="HslO"/>
    <property type="match status" value="1"/>
</dbReference>
<keyword evidence="1" id="KW-0676">Redox-active center</keyword>
<evidence type="ECO:0000313" key="3">
    <source>
        <dbReference type="Proteomes" id="UP000064201"/>
    </source>
</evidence>
<dbReference type="Gene3D" id="1.10.287.480">
    <property type="entry name" value="helix hairpin bin"/>
    <property type="match status" value="1"/>
</dbReference>
<keyword evidence="3" id="KW-1185">Reference proteome</keyword>
<dbReference type="GO" id="GO:0005737">
    <property type="term" value="C:cytoplasm"/>
    <property type="evidence" value="ECO:0007669"/>
    <property type="project" value="UniProtKB-SubCell"/>
</dbReference>
<dbReference type="STRING" id="106634.TVD_12135"/>
<dbReference type="AlphaFoldDB" id="A0A0G3GB45"/>
<dbReference type="Proteomes" id="UP000064201">
    <property type="component" value="Chromosome"/>
</dbReference>
<evidence type="ECO:0000313" key="2">
    <source>
        <dbReference type="EMBL" id="AKJ96056.1"/>
    </source>
</evidence>
<comment type="PTM">
    <text evidence="1">Under oxidizing conditions two disulfide bonds are formed involving the reactive cysteines. Under reducing conditions zinc is bound to the reactive cysteines and the protein is inactive.</text>
</comment>
<dbReference type="SUPFAM" id="SSF118352">
    <property type="entry name" value="HSP33 redox switch-like"/>
    <property type="match status" value="1"/>
</dbReference>
<feature type="disulfide bond" description="Redox-active" evidence="1">
    <location>
        <begin position="233"/>
        <end position="235"/>
    </location>
</feature>
<dbReference type="OrthoDB" id="9793753at2"/>
<dbReference type="PIRSF" id="PIRSF005261">
    <property type="entry name" value="Heat_shock_Hsp33"/>
    <property type="match status" value="1"/>
</dbReference>
<comment type="function">
    <text evidence="1">Redox regulated molecular chaperone. Protects both thermally unfolding and oxidatively damaged proteins from irreversible aggregation. Plays an important role in the bacterial defense system toward oxidative stress.</text>
</comment>
<dbReference type="CDD" id="cd00498">
    <property type="entry name" value="Hsp33"/>
    <property type="match status" value="1"/>
</dbReference>
<name>A0A0G3GB45_9GAMM</name>
<evidence type="ECO:0000256" key="1">
    <source>
        <dbReference type="HAMAP-Rule" id="MF_00117"/>
    </source>
</evidence>
<accession>A0A0G3GB45</accession>
<feature type="disulfide bond" description="Redox-active" evidence="1">
    <location>
        <begin position="266"/>
        <end position="269"/>
    </location>
</feature>
<keyword evidence="1" id="KW-1015">Disulfide bond</keyword>
<organism evidence="2 3">
    <name type="scientific">Thioalkalivibrio versutus</name>
    <dbReference type="NCBI Taxonomy" id="106634"/>
    <lineage>
        <taxon>Bacteria</taxon>
        <taxon>Pseudomonadati</taxon>
        <taxon>Pseudomonadota</taxon>
        <taxon>Gammaproteobacteria</taxon>
        <taxon>Chromatiales</taxon>
        <taxon>Ectothiorhodospiraceae</taxon>
        <taxon>Thioalkalivibrio</taxon>
    </lineage>
</organism>
<dbReference type="PANTHER" id="PTHR30111">
    <property type="entry name" value="33 KDA CHAPERONIN"/>
    <property type="match status" value="1"/>
</dbReference>
<dbReference type="InterPro" id="IPR016153">
    <property type="entry name" value="Heat_shock_Hsp33_N"/>
</dbReference>
<gene>
    <name evidence="1" type="primary">hslO</name>
    <name evidence="2" type="ORF">TVD_12135</name>
</gene>
<dbReference type="GO" id="GO:0051082">
    <property type="term" value="F:unfolded protein binding"/>
    <property type="evidence" value="ECO:0007669"/>
    <property type="project" value="UniProtKB-UniRule"/>
</dbReference>
<dbReference type="PANTHER" id="PTHR30111:SF1">
    <property type="entry name" value="33 KDA CHAPERONIN"/>
    <property type="match status" value="1"/>
</dbReference>
<keyword evidence="1" id="KW-0862">Zinc</keyword>
<proteinExistence type="inferred from homology"/>
<dbReference type="GO" id="GO:0044183">
    <property type="term" value="F:protein folding chaperone"/>
    <property type="evidence" value="ECO:0007669"/>
    <property type="project" value="TreeGrafter"/>
</dbReference>
<reference evidence="2 3" key="1">
    <citation type="submission" date="2015-04" db="EMBL/GenBank/DDBJ databases">
        <title>Complete Sequence for the Genome of the Thioalkalivibrio versutus D301.</title>
        <authorList>
            <person name="Mu T."/>
            <person name="Zhou J."/>
            <person name="Xu X."/>
        </authorList>
    </citation>
    <scope>NUCLEOTIDE SEQUENCE [LARGE SCALE GENOMIC DNA]</scope>
    <source>
        <strain evidence="2 3">D301</strain>
    </source>
</reference>